<keyword evidence="2" id="KW-0472">Membrane</keyword>
<evidence type="ECO:0000256" key="1">
    <source>
        <dbReference type="SAM" id="MobiDB-lite"/>
    </source>
</evidence>
<evidence type="ECO:0000313" key="4">
    <source>
        <dbReference type="Proteomes" id="UP001596087"/>
    </source>
</evidence>
<sequence>MPDLDEFLATFVADVSENTRPPGAANAIKRAQRRRASATAAVAAVALAAIAVGSALAAGTHSASDQPSPIGQPTTPAPTTPSKPAAPGSEEELDMILARAAAQVPGWTVADHITYDDWAYQGECSGTWSDRSISGRSGGVSGFRSEAQASDAADTLAENLISCTKTAWRTQPIAQTGAILATSHGAVAWIVQKGTFVRVYQVPTTDGPPPADVQVAIAEWNLHRDMRSE</sequence>
<dbReference type="EMBL" id="JBHSKD010000008">
    <property type="protein sequence ID" value="MFC5176897.1"/>
    <property type="molecule type" value="Genomic_DNA"/>
</dbReference>
<keyword evidence="2" id="KW-1133">Transmembrane helix</keyword>
<accession>A0ABW0BIV9</accession>
<protein>
    <submittedName>
        <fullName evidence="3">Uncharacterized protein</fullName>
    </submittedName>
</protein>
<organism evidence="3 4">
    <name type="scientific">Nocardioides taihuensis</name>
    <dbReference type="NCBI Taxonomy" id="1835606"/>
    <lineage>
        <taxon>Bacteria</taxon>
        <taxon>Bacillati</taxon>
        <taxon>Actinomycetota</taxon>
        <taxon>Actinomycetes</taxon>
        <taxon>Propionibacteriales</taxon>
        <taxon>Nocardioidaceae</taxon>
        <taxon>Nocardioides</taxon>
    </lineage>
</organism>
<name>A0ABW0BIV9_9ACTN</name>
<reference evidence="4" key="1">
    <citation type="journal article" date="2019" name="Int. J. Syst. Evol. Microbiol.">
        <title>The Global Catalogue of Microorganisms (GCM) 10K type strain sequencing project: providing services to taxonomists for standard genome sequencing and annotation.</title>
        <authorList>
            <consortium name="The Broad Institute Genomics Platform"/>
            <consortium name="The Broad Institute Genome Sequencing Center for Infectious Disease"/>
            <person name="Wu L."/>
            <person name="Ma J."/>
        </authorList>
    </citation>
    <scope>NUCLEOTIDE SEQUENCE [LARGE SCALE GENOMIC DNA]</scope>
    <source>
        <strain evidence="4">DFY41</strain>
    </source>
</reference>
<proteinExistence type="predicted"/>
<evidence type="ECO:0000313" key="3">
    <source>
        <dbReference type="EMBL" id="MFC5176897.1"/>
    </source>
</evidence>
<keyword evidence="2" id="KW-0812">Transmembrane</keyword>
<keyword evidence="4" id="KW-1185">Reference proteome</keyword>
<dbReference type="RefSeq" id="WP_378589517.1">
    <property type="nucleotide sequence ID" value="NZ_JBHSKD010000008.1"/>
</dbReference>
<dbReference type="Proteomes" id="UP001596087">
    <property type="component" value="Unassembled WGS sequence"/>
</dbReference>
<feature type="transmembrane region" description="Helical" evidence="2">
    <location>
        <begin position="38"/>
        <end position="59"/>
    </location>
</feature>
<comment type="caution">
    <text evidence="3">The sequence shown here is derived from an EMBL/GenBank/DDBJ whole genome shotgun (WGS) entry which is preliminary data.</text>
</comment>
<feature type="compositionally biased region" description="Polar residues" evidence="1">
    <location>
        <begin position="61"/>
        <end position="72"/>
    </location>
</feature>
<feature type="region of interest" description="Disordered" evidence="1">
    <location>
        <begin position="60"/>
        <end position="90"/>
    </location>
</feature>
<evidence type="ECO:0000256" key="2">
    <source>
        <dbReference type="SAM" id="Phobius"/>
    </source>
</evidence>
<gene>
    <name evidence="3" type="ORF">ACFPGP_09460</name>
</gene>